<proteinExistence type="predicted"/>
<dbReference type="InterPro" id="IPR011008">
    <property type="entry name" value="Dimeric_a/b-barrel"/>
</dbReference>
<comment type="caution">
    <text evidence="1">The sequence shown here is derived from an EMBL/GenBank/DDBJ whole genome shotgun (WGS) entry which is preliminary data.</text>
</comment>
<dbReference type="AlphaFoldDB" id="A0A4R1BPP3"/>
<dbReference type="PANTHER" id="PTHR43239">
    <property type="entry name" value="UPF0734 PROTEIN DDB_G0273871/DDB_G0273177"/>
    <property type="match status" value="1"/>
</dbReference>
<accession>A0A4R1BPP3</accession>
<dbReference type="Gene3D" id="3.30.70.100">
    <property type="match status" value="1"/>
</dbReference>
<organism evidence="1 2">
    <name type="scientific">Flaviaesturariibacter flavus</name>
    <dbReference type="NCBI Taxonomy" id="2502780"/>
    <lineage>
        <taxon>Bacteria</taxon>
        <taxon>Pseudomonadati</taxon>
        <taxon>Bacteroidota</taxon>
        <taxon>Chitinophagia</taxon>
        <taxon>Chitinophagales</taxon>
        <taxon>Chitinophagaceae</taxon>
        <taxon>Flaviaestuariibacter</taxon>
    </lineage>
</organism>
<evidence type="ECO:0000313" key="2">
    <source>
        <dbReference type="Proteomes" id="UP000295334"/>
    </source>
</evidence>
<dbReference type="InterPro" id="IPR008000">
    <property type="entry name" value="Rham/fucose_mutarotase"/>
</dbReference>
<dbReference type="InterPro" id="IPR052996">
    <property type="entry name" value="Carb_Metab_Mutarotase"/>
</dbReference>
<dbReference type="GO" id="GO:0016857">
    <property type="term" value="F:racemase and epimerase activity, acting on carbohydrates and derivatives"/>
    <property type="evidence" value="ECO:0007669"/>
    <property type="project" value="InterPro"/>
</dbReference>
<dbReference type="RefSeq" id="WP_131445472.1">
    <property type="nucleotide sequence ID" value="NZ_SJZI01000001.1"/>
</dbReference>
<dbReference type="PANTHER" id="PTHR43239:SF1">
    <property type="entry name" value="UPF0734 PROTEIN DDB_G0273871_DDB_G0273177"/>
    <property type="match status" value="1"/>
</dbReference>
<name>A0A4R1BPP3_9BACT</name>
<sequence>MKRYCLTLDLKDDPQLIAEYEAHHRAVWPEVLRSIHESGITDMQIYRLGARMVMIMETTDAFDFSKKAAADSSNGRVQEWEALMWRYQQALPGSAPGEKWKLMENIFELNAFEI</sequence>
<protein>
    <submittedName>
        <fullName evidence="1">L-rhamnose mutarotase</fullName>
    </submittedName>
</protein>
<reference evidence="1 2" key="1">
    <citation type="submission" date="2019-03" db="EMBL/GenBank/DDBJ databases">
        <authorList>
            <person name="Kim M.K.M."/>
        </authorList>
    </citation>
    <scope>NUCLEOTIDE SEQUENCE [LARGE SCALE GENOMIC DNA]</scope>
    <source>
        <strain evidence="1 2">17J68-12</strain>
    </source>
</reference>
<evidence type="ECO:0000313" key="1">
    <source>
        <dbReference type="EMBL" id="TCJ19584.1"/>
    </source>
</evidence>
<dbReference type="SUPFAM" id="SSF54909">
    <property type="entry name" value="Dimeric alpha+beta barrel"/>
    <property type="match status" value="1"/>
</dbReference>
<dbReference type="Proteomes" id="UP000295334">
    <property type="component" value="Unassembled WGS sequence"/>
</dbReference>
<dbReference type="EMBL" id="SJZI01000001">
    <property type="protein sequence ID" value="TCJ19584.1"/>
    <property type="molecule type" value="Genomic_DNA"/>
</dbReference>
<dbReference type="OrthoDB" id="1430580at2"/>
<gene>
    <name evidence="1" type="ORF">EPD60_00225</name>
</gene>
<keyword evidence="2" id="KW-1185">Reference proteome</keyword>
<dbReference type="Pfam" id="PF05336">
    <property type="entry name" value="rhaM"/>
    <property type="match status" value="1"/>
</dbReference>